<feature type="compositionally biased region" description="Basic and acidic residues" evidence="1">
    <location>
        <begin position="49"/>
        <end position="68"/>
    </location>
</feature>
<feature type="compositionally biased region" description="Basic and acidic residues" evidence="1">
    <location>
        <begin position="76"/>
        <end position="92"/>
    </location>
</feature>
<evidence type="ECO:0000313" key="2">
    <source>
        <dbReference type="EMBL" id="QIJ03043.1"/>
    </source>
</evidence>
<dbReference type="Proteomes" id="UP000502117">
    <property type="component" value="Chromosome"/>
</dbReference>
<evidence type="ECO:0000256" key="1">
    <source>
        <dbReference type="SAM" id="MobiDB-lite"/>
    </source>
</evidence>
<sequence>MMGLDSIYAMLARPVKAVFQPKREVEQVKTTSAIAPDSHEAPQSQLPPEIDKREKVADRRKEQKGFARERRKHNRRQEDEKRDESRAQEEGKGQIIDIDV</sequence>
<dbReference type="EMBL" id="CP045857">
    <property type="protein sequence ID" value="QIJ03043.1"/>
    <property type="molecule type" value="Genomic_DNA"/>
</dbReference>
<organism evidence="2 3">
    <name type="scientific">Shewanella chilikensis</name>
    <dbReference type="NCBI Taxonomy" id="558541"/>
    <lineage>
        <taxon>Bacteria</taxon>
        <taxon>Pseudomonadati</taxon>
        <taxon>Pseudomonadota</taxon>
        <taxon>Gammaproteobacteria</taxon>
        <taxon>Alteromonadales</taxon>
        <taxon>Shewanellaceae</taxon>
        <taxon>Shewanella</taxon>
    </lineage>
</organism>
<protein>
    <submittedName>
        <fullName evidence="2">Uncharacterized protein</fullName>
    </submittedName>
</protein>
<accession>A0A6G7LML3</accession>
<gene>
    <name evidence="2" type="ORF">GII14_01855</name>
</gene>
<dbReference type="RefSeq" id="WP_404829497.1">
    <property type="nucleotide sequence ID" value="NZ_CP045857.1"/>
</dbReference>
<feature type="region of interest" description="Disordered" evidence="1">
    <location>
        <begin position="24"/>
        <end position="100"/>
    </location>
</feature>
<dbReference type="AlphaFoldDB" id="A0A6G7LML3"/>
<dbReference type="KEGG" id="schk:GII14_01855"/>
<reference evidence="2 3" key="1">
    <citation type="submission" date="2019-11" db="EMBL/GenBank/DDBJ databases">
        <title>Complete Genome Sequence of Shewanella chilikensis Strain DC57, Isolated from Corroded Seal Rings at a floating production facility in Australia.</title>
        <authorList>
            <person name="Salgar-Chaparro S.J."/>
            <person name="Castillo-Villamizar G.A."/>
            <person name="Poehlein A."/>
            <person name="Daniel R."/>
            <person name="Machuca L."/>
        </authorList>
    </citation>
    <scope>NUCLEOTIDE SEQUENCE [LARGE SCALE GENOMIC DNA]</scope>
    <source>
        <strain evidence="2 3">DC57</strain>
    </source>
</reference>
<name>A0A6G7LML3_9GAMM</name>
<proteinExistence type="predicted"/>
<evidence type="ECO:0000313" key="3">
    <source>
        <dbReference type="Proteomes" id="UP000502117"/>
    </source>
</evidence>